<dbReference type="GO" id="GO:0005975">
    <property type="term" value="P:carbohydrate metabolic process"/>
    <property type="evidence" value="ECO:0007669"/>
    <property type="project" value="InterPro"/>
</dbReference>
<dbReference type="GO" id="GO:0016787">
    <property type="term" value="F:hydrolase activity"/>
    <property type="evidence" value="ECO:0007669"/>
    <property type="project" value="UniProtKB-KW"/>
</dbReference>
<dbReference type="AlphaFoldDB" id="A0A2T3P0V8"/>
<evidence type="ECO:0000313" key="2">
    <source>
        <dbReference type="EMBL" id="PSW22161.1"/>
    </source>
</evidence>
<keyword evidence="3" id="KW-1185">Reference proteome</keyword>
<keyword evidence="1 2" id="KW-0378">Hydrolase</keyword>
<reference evidence="2 3" key="1">
    <citation type="submission" date="2018-01" db="EMBL/GenBank/DDBJ databases">
        <title>Whole genome sequencing of Histamine producing bacteria.</title>
        <authorList>
            <person name="Butler K."/>
        </authorList>
    </citation>
    <scope>NUCLEOTIDE SEQUENCE [LARGE SCALE GENOMIC DNA]</scope>
    <source>
        <strain evidence="2 3">DSM 100436</strain>
    </source>
</reference>
<dbReference type="Gene3D" id="1.50.10.10">
    <property type="match status" value="1"/>
</dbReference>
<sequence length="365" mass="41758">MTLGTTSLGTKQQALDAMKRVYRYQAANQTRSVVRRSGKIRFIKDTDWERGVFWSCVSAAWKATEDKEYLDGVMNYTLHTGFRTGAFPRFADDHVCAQAYLDVYPEINTPEALESTINAFDIMLDDPKPGHRDWWWVDSLFMAPPAFVALSKVTGESKYVEYMHTAFWDSVDHLYDPDTKLFYRDYRYMPTEVGQKYRNEFGDGGEELREANGEKVFWSRGIGWMLAAIPRLMAHFPDGFDQQQPYLDLFTNLAEEVIKYQQADGFWRTSLLDPENFPAPESSATALFCYGLAWGINTGHLDRDTYLPVVEKAWQALQGCIHDNGMIGWVQLPAFNPRDVKFEHNIDYGAGAFMLAATEIAKLAD</sequence>
<dbReference type="InterPro" id="IPR010905">
    <property type="entry name" value="Glyco_hydro_88"/>
</dbReference>
<proteinExistence type="predicted"/>
<name>A0A2T3P0V8_9GAMM</name>
<dbReference type="Proteomes" id="UP000241771">
    <property type="component" value="Unassembled WGS sequence"/>
</dbReference>
<gene>
    <name evidence="2" type="ORF">C9I98_02530</name>
</gene>
<organism evidence="2 3">
    <name type="scientific">Photobacterium sanctipauli</name>
    <dbReference type="NCBI Taxonomy" id="1342794"/>
    <lineage>
        <taxon>Bacteria</taxon>
        <taxon>Pseudomonadati</taxon>
        <taxon>Pseudomonadota</taxon>
        <taxon>Gammaproteobacteria</taxon>
        <taxon>Vibrionales</taxon>
        <taxon>Vibrionaceae</taxon>
        <taxon>Photobacterium</taxon>
    </lineage>
</organism>
<dbReference type="SUPFAM" id="SSF48208">
    <property type="entry name" value="Six-hairpin glycosidases"/>
    <property type="match status" value="1"/>
</dbReference>
<dbReference type="PANTHER" id="PTHR33886">
    <property type="entry name" value="UNSATURATED RHAMNOGALACTURONAN HYDROLASE (EUROFUNG)"/>
    <property type="match status" value="1"/>
</dbReference>
<dbReference type="OrthoDB" id="258246at2"/>
<comment type="caution">
    <text evidence="2">The sequence shown here is derived from an EMBL/GenBank/DDBJ whole genome shotgun (WGS) entry which is preliminary data.</text>
</comment>
<dbReference type="EMBL" id="PYMA01000001">
    <property type="protein sequence ID" value="PSW22161.1"/>
    <property type="molecule type" value="Genomic_DNA"/>
</dbReference>
<evidence type="ECO:0000313" key="3">
    <source>
        <dbReference type="Proteomes" id="UP000241771"/>
    </source>
</evidence>
<accession>A0A2T3P0V8</accession>
<dbReference type="InterPro" id="IPR012341">
    <property type="entry name" value="6hp_glycosidase-like_sf"/>
</dbReference>
<evidence type="ECO:0000256" key="1">
    <source>
        <dbReference type="ARBA" id="ARBA00022801"/>
    </source>
</evidence>
<dbReference type="PANTHER" id="PTHR33886:SF8">
    <property type="entry name" value="UNSATURATED RHAMNOGALACTURONAN HYDROLASE (EUROFUNG)"/>
    <property type="match status" value="1"/>
</dbReference>
<dbReference type="InterPro" id="IPR008928">
    <property type="entry name" value="6-hairpin_glycosidase_sf"/>
</dbReference>
<protein>
    <submittedName>
        <fullName evidence="2">Glycosyl hydrolase family 88</fullName>
    </submittedName>
</protein>
<dbReference type="Pfam" id="PF07470">
    <property type="entry name" value="Glyco_hydro_88"/>
    <property type="match status" value="1"/>
</dbReference>
<dbReference type="InterPro" id="IPR052043">
    <property type="entry name" value="PolySaccharide_Degr_Enz"/>
</dbReference>
<dbReference type="RefSeq" id="WP_036827770.1">
    <property type="nucleotide sequence ID" value="NZ_JGVO01000895.1"/>
</dbReference>